<dbReference type="GO" id="GO:0008234">
    <property type="term" value="F:cysteine-type peptidase activity"/>
    <property type="evidence" value="ECO:0007669"/>
    <property type="project" value="UniProtKB-KW"/>
</dbReference>
<dbReference type="InterPro" id="IPR051202">
    <property type="entry name" value="Peptidase_C40"/>
</dbReference>
<evidence type="ECO:0000256" key="4">
    <source>
        <dbReference type="ARBA" id="ARBA00022807"/>
    </source>
</evidence>
<evidence type="ECO:0000256" key="1">
    <source>
        <dbReference type="ARBA" id="ARBA00007074"/>
    </source>
</evidence>
<dbReference type="SUPFAM" id="SSF54001">
    <property type="entry name" value="Cysteine proteinases"/>
    <property type="match status" value="1"/>
</dbReference>
<dbReference type="EMBL" id="QGQD01000069">
    <property type="protein sequence ID" value="TLC99392.1"/>
    <property type="molecule type" value="Genomic_DNA"/>
</dbReference>
<dbReference type="InterPro" id="IPR038765">
    <property type="entry name" value="Papain-like_cys_pep_sf"/>
</dbReference>
<dbReference type="GO" id="GO:0006508">
    <property type="term" value="P:proteolysis"/>
    <property type="evidence" value="ECO:0007669"/>
    <property type="project" value="UniProtKB-KW"/>
</dbReference>
<dbReference type="Proteomes" id="UP000306509">
    <property type="component" value="Unassembled WGS sequence"/>
</dbReference>
<dbReference type="CDD" id="cd14667">
    <property type="entry name" value="3D_containing_proteins"/>
    <property type="match status" value="1"/>
</dbReference>
<keyword evidence="2" id="KW-0645">Protease</keyword>
<dbReference type="InterPro" id="IPR000064">
    <property type="entry name" value="NLP_P60_dom"/>
</dbReference>
<evidence type="ECO:0000259" key="6">
    <source>
        <dbReference type="PROSITE" id="PS51935"/>
    </source>
</evidence>
<dbReference type="STRING" id="180332.GCA_000797495_05652"/>
<comment type="similarity">
    <text evidence="1">Belongs to the peptidase C40 family.</text>
</comment>
<evidence type="ECO:0000256" key="5">
    <source>
        <dbReference type="SAM" id="MobiDB-lite"/>
    </source>
</evidence>
<feature type="compositionally biased region" description="Basic and acidic residues" evidence="5">
    <location>
        <begin position="70"/>
        <end position="82"/>
    </location>
</feature>
<evidence type="ECO:0000256" key="2">
    <source>
        <dbReference type="ARBA" id="ARBA00022670"/>
    </source>
</evidence>
<keyword evidence="4" id="KW-0788">Thiol protease</keyword>
<dbReference type="Gene3D" id="3.90.1720.10">
    <property type="entry name" value="endopeptidase domain like (from Nostoc punctiforme)"/>
    <property type="match status" value="1"/>
</dbReference>
<organism evidence="7 8">
    <name type="scientific">Robinsoniella peoriensis</name>
    <dbReference type="NCBI Taxonomy" id="180332"/>
    <lineage>
        <taxon>Bacteria</taxon>
        <taxon>Bacillati</taxon>
        <taxon>Bacillota</taxon>
        <taxon>Clostridia</taxon>
        <taxon>Lachnospirales</taxon>
        <taxon>Lachnospiraceae</taxon>
        <taxon>Robinsoniella</taxon>
    </lineage>
</organism>
<evidence type="ECO:0000313" key="8">
    <source>
        <dbReference type="Proteomes" id="UP000306509"/>
    </source>
</evidence>
<evidence type="ECO:0000313" key="7">
    <source>
        <dbReference type="EMBL" id="TLC99392.1"/>
    </source>
</evidence>
<dbReference type="Pfam" id="PF00877">
    <property type="entry name" value="NLPC_P60"/>
    <property type="match status" value="1"/>
</dbReference>
<dbReference type="InterPro" id="IPR059180">
    <property type="entry name" value="3D_YorM"/>
</dbReference>
<feature type="compositionally biased region" description="Basic and acidic residues" evidence="5">
    <location>
        <begin position="130"/>
        <end position="144"/>
    </location>
</feature>
<sequence>MDDICYILKEEGEWTYIESGVVRGFVKSGMIQTGEDVEALIKQRESSFVKYELSLDRLMDSNTSYSVDLQTEKQTDKKKDKPQIITNPKKPDNGSEISGQVSYTLLLEELSEDKQRETVQSESIAEPDEEMQKSGEDRQTKSEYTETEAQGEDSYQGDLHQISKEVSGALTYAKALIDPLENKALAFTRTTTRRTLADKVYVIAQKNTAVMESTDAGAETVGKLKKDTLCYLLANDNADWLFVESGDVRGFVRSDEMILGDEAKEIVEKEGEEHLLSAEMTKKPEENKSLYYTFTSVKEGSVSGPIRTSMVDFALQFVGNPYVWGGTSLTNGADCSGFVQTIYSTYGYSIPRVAEDQAQYGTKIPVEDALPGDLIFYAKDGYIYHVVMYIGNGQTVQAANSEIGIITAEVSRGESVWATRIISDTDNEQIEKVNQKAGISYDSAYTAAARVDFGELLGNFKLTAYCNCAICCGQWADGATASGTAATQGRTVAMAGLPFGTRLIIGGKIYVVEDRGTPYGHVDIYLNSHEEALQFGLQYGDVYLAK</sequence>
<gene>
    <name evidence="7" type="primary">ykfC_3</name>
    <name evidence="7" type="ORF">DSM106044_03595</name>
</gene>
<name>A0A4U8Q5S6_9FIRM</name>
<feature type="region of interest" description="Disordered" evidence="5">
    <location>
        <begin position="112"/>
        <end position="158"/>
    </location>
</feature>
<feature type="domain" description="NlpC/P60" evidence="6">
    <location>
        <begin position="304"/>
        <end position="428"/>
    </location>
</feature>
<proteinExistence type="inferred from homology"/>
<comment type="caution">
    <text evidence="7">The sequence shown here is derived from an EMBL/GenBank/DDBJ whole genome shotgun (WGS) entry which is preliminary data.</text>
</comment>
<dbReference type="EC" id="3.4.-.-" evidence="7"/>
<dbReference type="PANTHER" id="PTHR47053">
    <property type="entry name" value="MUREIN DD-ENDOPEPTIDASE MEPH-RELATED"/>
    <property type="match status" value="1"/>
</dbReference>
<accession>A0A4U8Q5S6</accession>
<dbReference type="AlphaFoldDB" id="A0A4U8Q5S6"/>
<keyword evidence="8" id="KW-1185">Reference proteome</keyword>
<evidence type="ECO:0000256" key="3">
    <source>
        <dbReference type="ARBA" id="ARBA00022801"/>
    </source>
</evidence>
<keyword evidence="3 7" id="KW-0378">Hydrolase</keyword>
<dbReference type="PANTHER" id="PTHR47053:SF3">
    <property type="entry name" value="GAMMA-D-GLUTAMYL-L-LYSINE DIPEPTIDYL-PEPTIDASE"/>
    <property type="match status" value="1"/>
</dbReference>
<reference evidence="7 8" key="1">
    <citation type="journal article" date="2019" name="Anaerobe">
        <title>Detection of Robinsoniella peoriensis in multiple bone samples of a trauma patient.</title>
        <authorList>
            <person name="Schrottner P."/>
            <person name="Hartwich K."/>
            <person name="Bunk B."/>
            <person name="Schober I."/>
            <person name="Helbig S."/>
            <person name="Rudolph W.W."/>
            <person name="Gunzer F."/>
        </authorList>
    </citation>
    <scope>NUCLEOTIDE SEQUENCE [LARGE SCALE GENOMIC DNA]</scope>
    <source>
        <strain evidence="7 8">DSM 106044</strain>
    </source>
</reference>
<protein>
    <submittedName>
        <fullName evidence="7">Gamma-D-glutamyl-L-lysine endopeptidase</fullName>
        <ecNumber evidence="7">3.4.-.-</ecNumber>
    </submittedName>
</protein>
<feature type="region of interest" description="Disordered" evidence="5">
    <location>
        <begin position="66"/>
        <end position="98"/>
    </location>
</feature>
<dbReference type="PROSITE" id="PS51935">
    <property type="entry name" value="NLPC_P60"/>
    <property type="match status" value="1"/>
</dbReference>